<dbReference type="Gene3D" id="1.10.10.2840">
    <property type="entry name" value="PucR C-terminal helix-turn-helix domain"/>
    <property type="match status" value="1"/>
</dbReference>
<dbReference type="Proteomes" id="UP000549911">
    <property type="component" value="Unassembled WGS sequence"/>
</dbReference>
<reference evidence="3 4" key="2">
    <citation type="submission" date="2020-08" db="EMBL/GenBank/DDBJ databases">
        <title>The Agave Microbiome: Exploring the role of microbial communities in plant adaptations to desert environments.</title>
        <authorList>
            <person name="Partida-Martinez L.P."/>
        </authorList>
    </citation>
    <scope>NUCLEOTIDE SEQUENCE [LARGE SCALE GENOMIC DNA]</scope>
    <source>
        <strain evidence="3 4">AT2.17</strain>
    </source>
</reference>
<dbReference type="SMART" id="SM00065">
    <property type="entry name" value="GAF"/>
    <property type="match status" value="1"/>
</dbReference>
<dbReference type="EMBL" id="JACCBW010000002">
    <property type="protein sequence ID" value="NYE37397.1"/>
    <property type="molecule type" value="Genomic_DNA"/>
</dbReference>
<keyword evidence="4" id="KW-1185">Reference proteome</keyword>
<name>A0A7Y9H3P9_9ACTN</name>
<feature type="domain" description="GAF" evidence="2">
    <location>
        <begin position="36"/>
        <end position="185"/>
    </location>
</feature>
<dbReference type="SUPFAM" id="SSF55781">
    <property type="entry name" value="GAF domain-like"/>
    <property type="match status" value="1"/>
</dbReference>
<organism evidence="3 4">
    <name type="scientific">Nocardioides cavernae</name>
    <dbReference type="NCBI Taxonomy" id="1921566"/>
    <lineage>
        <taxon>Bacteria</taxon>
        <taxon>Bacillati</taxon>
        <taxon>Actinomycetota</taxon>
        <taxon>Actinomycetes</taxon>
        <taxon>Propionibacteriales</taxon>
        <taxon>Nocardioidaceae</taxon>
        <taxon>Nocardioides</taxon>
    </lineage>
</organism>
<dbReference type="AlphaFoldDB" id="A0A7Y9H3P9"/>
<dbReference type="PANTHER" id="PTHR33744">
    <property type="entry name" value="CARBOHYDRATE DIACID REGULATOR"/>
    <property type="match status" value="1"/>
</dbReference>
<comment type="caution">
    <text evidence="3">The sequence shown here is derived from an EMBL/GenBank/DDBJ whole genome shotgun (WGS) entry which is preliminary data.</text>
</comment>
<proteinExistence type="inferred from homology"/>
<dbReference type="Gene3D" id="3.30.450.40">
    <property type="match status" value="1"/>
</dbReference>
<dbReference type="Pfam" id="PF13556">
    <property type="entry name" value="HTH_30"/>
    <property type="match status" value="1"/>
</dbReference>
<dbReference type="Pfam" id="PF17853">
    <property type="entry name" value="GGDEF_2"/>
    <property type="match status" value="1"/>
</dbReference>
<reference evidence="3 4" key="1">
    <citation type="submission" date="2020-07" db="EMBL/GenBank/DDBJ databases">
        <authorList>
            <person name="Partida-Martinez L."/>
            <person name="Huntemann M."/>
            <person name="Clum A."/>
            <person name="Wang J."/>
            <person name="Palaniappan K."/>
            <person name="Ritter S."/>
            <person name="Chen I.-M."/>
            <person name="Stamatis D."/>
            <person name="Reddy T."/>
            <person name="O'Malley R."/>
            <person name="Daum C."/>
            <person name="Shapiro N."/>
            <person name="Ivanova N."/>
            <person name="Kyrpides N."/>
            <person name="Woyke T."/>
        </authorList>
    </citation>
    <scope>NUCLEOTIDE SEQUENCE [LARGE SCALE GENOMIC DNA]</scope>
    <source>
        <strain evidence="3 4">AT2.17</strain>
    </source>
</reference>
<comment type="similarity">
    <text evidence="1">Belongs to the CdaR family.</text>
</comment>
<evidence type="ECO:0000256" key="1">
    <source>
        <dbReference type="ARBA" id="ARBA00006754"/>
    </source>
</evidence>
<accession>A0A7Y9H3P9</accession>
<dbReference type="InterPro" id="IPR051448">
    <property type="entry name" value="CdaR-like_regulators"/>
</dbReference>
<dbReference type="InterPro" id="IPR003018">
    <property type="entry name" value="GAF"/>
</dbReference>
<dbReference type="PANTHER" id="PTHR33744:SF1">
    <property type="entry name" value="DNA-BINDING TRANSCRIPTIONAL ACTIVATOR ADER"/>
    <property type="match status" value="1"/>
</dbReference>
<sequence>MGPRHDDVQSLEELRRRADELSVLNDLARRLAALHDTREVLDEVARQARRLLGADVAYIMLLRGDRLRIEVVDGAMGSAMRGIELAPAQGLGGQVLATGRPLWSGDYLHDSRFRRTEGAESAAQSEQLGGILGVPLVVGDDTLGVLLAAERRPRPFVDHDVELLAGLAAHAALALRTADLFDRERAAAAELRQANATLREISESRQRASDLRDVLNEVVIRGGGLPEVVAALDRAAGLTVEVRDADGRTLAGERATDDGLVVPVDLPDGRVGDLVASPPDAAGATDEDTHRLLRIGATTVAVLVASERSVAEAELRTRGELVHALLSSDADEDSLVRRARAVGIDLRAVAAVAVVEPEPVGVAHATAYAARLAADLRGWSATHAGRVIVLAPTGVEDAREAAARLSAREAPTTGLAAAAGGLAGVRAAHEEARQTAALLLALGRPGTCAAADDLGLYRSLFSGSGREELATFVRTTIGPLLDHDRERQRDLATTLENYLEHARHHARTCEALHIHPNTLYQRLDRVTEVLGTQWKEPGRALELQVALRLHRLMAELST</sequence>
<evidence type="ECO:0000259" key="2">
    <source>
        <dbReference type="SMART" id="SM00065"/>
    </source>
</evidence>
<dbReference type="Pfam" id="PF01590">
    <property type="entry name" value="GAF"/>
    <property type="match status" value="1"/>
</dbReference>
<protein>
    <submittedName>
        <fullName evidence="3">GAF domain-containing protein</fullName>
    </submittedName>
</protein>
<dbReference type="InterPro" id="IPR025736">
    <property type="entry name" value="PucR_C-HTH_dom"/>
</dbReference>
<gene>
    <name evidence="3" type="ORF">F4692_002530</name>
</gene>
<dbReference type="RefSeq" id="WP_179619952.1">
    <property type="nucleotide sequence ID" value="NZ_JACCBW010000002.1"/>
</dbReference>
<dbReference type="InterPro" id="IPR029016">
    <property type="entry name" value="GAF-like_dom_sf"/>
</dbReference>
<evidence type="ECO:0000313" key="3">
    <source>
        <dbReference type="EMBL" id="NYE37397.1"/>
    </source>
</evidence>
<dbReference type="InterPro" id="IPR042070">
    <property type="entry name" value="PucR_C-HTH_sf"/>
</dbReference>
<evidence type="ECO:0000313" key="4">
    <source>
        <dbReference type="Proteomes" id="UP000549911"/>
    </source>
</evidence>
<dbReference type="InterPro" id="IPR041522">
    <property type="entry name" value="CdaR_GGDEF"/>
</dbReference>